<feature type="transmembrane region" description="Helical" evidence="9">
    <location>
        <begin position="204"/>
        <end position="226"/>
    </location>
</feature>
<dbReference type="Pfam" id="PF03186">
    <property type="entry name" value="CobD_Cbib"/>
    <property type="match status" value="1"/>
</dbReference>
<dbReference type="EMBL" id="JAQQXP010000003">
    <property type="protein sequence ID" value="MDC8832549.1"/>
    <property type="molecule type" value="Genomic_DNA"/>
</dbReference>
<feature type="transmembrane region" description="Helical" evidence="9">
    <location>
        <begin position="162"/>
        <end position="184"/>
    </location>
</feature>
<dbReference type="PANTHER" id="PTHR34308:SF1">
    <property type="entry name" value="COBALAMIN BIOSYNTHESIS PROTEIN CBIB"/>
    <property type="match status" value="1"/>
</dbReference>
<feature type="transmembrane region" description="Helical" evidence="9">
    <location>
        <begin position="297"/>
        <end position="315"/>
    </location>
</feature>
<accession>A0ABT5L661</accession>
<feature type="transmembrane region" description="Helical" evidence="9">
    <location>
        <begin position="88"/>
        <end position="105"/>
    </location>
</feature>
<keyword evidence="11" id="KW-1185">Reference proteome</keyword>
<dbReference type="Proteomes" id="UP001218788">
    <property type="component" value="Unassembled WGS sequence"/>
</dbReference>
<dbReference type="InterPro" id="IPR004485">
    <property type="entry name" value="Cobalamin_biosynth_CobD/CbiB"/>
</dbReference>
<keyword evidence="4" id="KW-1003">Cell membrane</keyword>
<dbReference type="PANTHER" id="PTHR34308">
    <property type="entry name" value="COBALAMIN BIOSYNTHESIS PROTEIN CBIB"/>
    <property type="match status" value="1"/>
</dbReference>
<feature type="transmembrane region" description="Helical" evidence="9">
    <location>
        <begin position="61"/>
        <end position="82"/>
    </location>
</feature>
<keyword evidence="6 9" id="KW-0812">Transmembrane</keyword>
<evidence type="ECO:0000256" key="9">
    <source>
        <dbReference type="SAM" id="Phobius"/>
    </source>
</evidence>
<proteinExistence type="inferred from homology"/>
<organism evidence="10 11">
    <name type="scientific">Alteromonas gilva</name>
    <dbReference type="NCBI Taxonomy" id="2987522"/>
    <lineage>
        <taxon>Bacteria</taxon>
        <taxon>Pseudomonadati</taxon>
        <taxon>Pseudomonadota</taxon>
        <taxon>Gammaproteobacteria</taxon>
        <taxon>Alteromonadales</taxon>
        <taxon>Alteromonadaceae</taxon>
        <taxon>Alteromonas/Salinimonas group</taxon>
        <taxon>Alteromonas</taxon>
    </lineage>
</organism>
<dbReference type="RefSeq" id="WP_273642377.1">
    <property type="nucleotide sequence ID" value="NZ_JAQQXP010000003.1"/>
</dbReference>
<protein>
    <submittedName>
        <fullName evidence="10">Cobalamin biosynthesis protein</fullName>
    </submittedName>
</protein>
<comment type="pathway">
    <text evidence="2">Cofactor biosynthesis; adenosylcobalamin biosynthesis.</text>
</comment>
<name>A0ABT5L661_9ALTE</name>
<evidence type="ECO:0000313" key="11">
    <source>
        <dbReference type="Proteomes" id="UP001218788"/>
    </source>
</evidence>
<sequence length="317" mass="36065">MNTFTLPPALTLTVMIALIVIITDRVWRISAQVHPLTLYRLLVINLAKKVRPTASSPALQHYISGSLGILVLTVPFLIVLALIISVAYYQWFFDAVILFICLNFYPVRRQYKSVIAALSNNKKILARERLNQLVARQTTRLSDIGIAKAAIEAYLLRFLQQFIGVLFWYFLLGPLAALSYRLLLEFRWQWHRKNIGNKYFSLPAYWLTQCLIVPPYCVGAILLVLCTSPLDAIRACWQARQRDLTSLLLALFGGGMGITLGGPAIYDNITYRHTRVGGARQVRLSDLTFTLRAINRATWLLVTLLTLLLLVFWQLKL</sequence>
<evidence type="ECO:0000256" key="4">
    <source>
        <dbReference type="ARBA" id="ARBA00022475"/>
    </source>
</evidence>
<evidence type="ECO:0000256" key="6">
    <source>
        <dbReference type="ARBA" id="ARBA00022692"/>
    </source>
</evidence>
<keyword evidence="8 9" id="KW-0472">Membrane</keyword>
<gene>
    <name evidence="10" type="ORF">OIK42_17485</name>
</gene>
<comment type="caution">
    <text evidence="10">The sequence shown here is derived from an EMBL/GenBank/DDBJ whole genome shotgun (WGS) entry which is preliminary data.</text>
</comment>
<evidence type="ECO:0000313" key="10">
    <source>
        <dbReference type="EMBL" id="MDC8832549.1"/>
    </source>
</evidence>
<evidence type="ECO:0000256" key="7">
    <source>
        <dbReference type="ARBA" id="ARBA00022989"/>
    </source>
</evidence>
<feature type="transmembrane region" description="Helical" evidence="9">
    <location>
        <begin position="247"/>
        <end position="266"/>
    </location>
</feature>
<evidence type="ECO:0000256" key="2">
    <source>
        <dbReference type="ARBA" id="ARBA00004953"/>
    </source>
</evidence>
<keyword evidence="7 9" id="KW-1133">Transmembrane helix</keyword>
<comment type="similarity">
    <text evidence="3">Belongs to the CobD/CbiB family.</text>
</comment>
<evidence type="ECO:0000256" key="1">
    <source>
        <dbReference type="ARBA" id="ARBA00004651"/>
    </source>
</evidence>
<evidence type="ECO:0000256" key="8">
    <source>
        <dbReference type="ARBA" id="ARBA00023136"/>
    </source>
</evidence>
<feature type="transmembrane region" description="Helical" evidence="9">
    <location>
        <begin position="6"/>
        <end position="27"/>
    </location>
</feature>
<evidence type="ECO:0000256" key="3">
    <source>
        <dbReference type="ARBA" id="ARBA00006263"/>
    </source>
</evidence>
<keyword evidence="5" id="KW-0169">Cobalamin biosynthesis</keyword>
<evidence type="ECO:0000256" key="5">
    <source>
        <dbReference type="ARBA" id="ARBA00022573"/>
    </source>
</evidence>
<comment type="subcellular location">
    <subcellularLocation>
        <location evidence="1">Cell membrane</location>
        <topology evidence="1">Multi-pass membrane protein</topology>
    </subcellularLocation>
</comment>
<reference evidence="10 11" key="1">
    <citation type="submission" date="2022-10" db="EMBL/GenBank/DDBJ databases">
        <title>Alteromonas sp. chi3 Genome sequencing.</title>
        <authorList>
            <person name="Park S."/>
        </authorList>
    </citation>
    <scope>NUCLEOTIDE SEQUENCE [LARGE SCALE GENOMIC DNA]</scope>
    <source>
        <strain evidence="11">chi3</strain>
    </source>
</reference>